<protein>
    <submittedName>
        <fullName evidence="1">Uncharacterized protein</fullName>
    </submittedName>
</protein>
<accession>A0A182S212</accession>
<dbReference type="EnsemblMetazoa" id="AFUN014499-RA">
    <property type="protein sequence ID" value="AFUN014499-PA"/>
    <property type="gene ID" value="AFUN014499"/>
</dbReference>
<organism evidence="1">
    <name type="scientific">Anopheles funestus</name>
    <name type="common">African malaria mosquito</name>
    <dbReference type="NCBI Taxonomy" id="62324"/>
    <lineage>
        <taxon>Eukaryota</taxon>
        <taxon>Metazoa</taxon>
        <taxon>Ecdysozoa</taxon>
        <taxon>Arthropoda</taxon>
        <taxon>Hexapoda</taxon>
        <taxon>Insecta</taxon>
        <taxon>Pterygota</taxon>
        <taxon>Neoptera</taxon>
        <taxon>Endopterygota</taxon>
        <taxon>Diptera</taxon>
        <taxon>Nematocera</taxon>
        <taxon>Culicoidea</taxon>
        <taxon>Culicidae</taxon>
        <taxon>Anophelinae</taxon>
        <taxon>Anopheles</taxon>
    </lineage>
</organism>
<dbReference type="AlphaFoldDB" id="A0A182S212"/>
<proteinExistence type="predicted"/>
<sequence>MCILAGYTTEGIQYKKNPSPKNRYLYCTHNNAQQSQHFCDTRLRILQYGRANIN</sequence>
<evidence type="ECO:0000313" key="1">
    <source>
        <dbReference type="EnsemblMetazoa" id="AFUN014499-PA"/>
    </source>
</evidence>
<reference evidence="1" key="1">
    <citation type="submission" date="2020-05" db="UniProtKB">
        <authorList>
            <consortium name="EnsemblMetazoa"/>
        </authorList>
    </citation>
    <scope>IDENTIFICATION</scope>
    <source>
        <strain evidence="1">FUMOZ</strain>
    </source>
</reference>
<dbReference type="VEuPathDB" id="VectorBase:AFUN014499"/>
<name>A0A182S212_ANOFN</name>